<dbReference type="OrthoDB" id="5350192at2759"/>
<feature type="compositionally biased region" description="Polar residues" evidence="1">
    <location>
        <begin position="284"/>
        <end position="296"/>
    </location>
</feature>
<gene>
    <name evidence="3" type="ORF">AJ80_06453</name>
</gene>
<proteinExistence type="predicted"/>
<dbReference type="AlphaFoldDB" id="A0A2B7XWD5"/>
<feature type="region of interest" description="Disordered" evidence="1">
    <location>
        <begin position="243"/>
        <end position="296"/>
    </location>
</feature>
<feature type="domain" description="DUF7582" evidence="2">
    <location>
        <begin position="42"/>
        <end position="231"/>
    </location>
</feature>
<evidence type="ECO:0000313" key="3">
    <source>
        <dbReference type="EMBL" id="PGH13081.1"/>
    </source>
</evidence>
<evidence type="ECO:0000259" key="2">
    <source>
        <dbReference type="Pfam" id="PF24483"/>
    </source>
</evidence>
<reference evidence="3 4" key="1">
    <citation type="submission" date="2017-10" db="EMBL/GenBank/DDBJ databases">
        <title>Comparative genomics in systemic dimorphic fungi from Ajellomycetaceae.</title>
        <authorList>
            <person name="Munoz J.F."/>
            <person name="Mcewen J.G."/>
            <person name="Clay O.K."/>
            <person name="Cuomo C.A."/>
        </authorList>
    </citation>
    <scope>NUCLEOTIDE SEQUENCE [LARGE SCALE GENOMIC DNA]</scope>
    <source>
        <strain evidence="3 4">UAMH7299</strain>
    </source>
</reference>
<comment type="caution">
    <text evidence="3">The sequence shown here is derived from an EMBL/GenBank/DDBJ whole genome shotgun (WGS) entry which is preliminary data.</text>
</comment>
<dbReference type="STRING" id="1447883.A0A2B7XWD5"/>
<name>A0A2B7XWD5_POLH7</name>
<dbReference type="EMBL" id="PDNA01000108">
    <property type="protein sequence ID" value="PGH13081.1"/>
    <property type="molecule type" value="Genomic_DNA"/>
</dbReference>
<keyword evidence="4" id="KW-1185">Reference proteome</keyword>
<dbReference type="Proteomes" id="UP000224634">
    <property type="component" value="Unassembled WGS sequence"/>
</dbReference>
<evidence type="ECO:0000313" key="4">
    <source>
        <dbReference type="Proteomes" id="UP000224634"/>
    </source>
</evidence>
<evidence type="ECO:0000256" key="1">
    <source>
        <dbReference type="SAM" id="MobiDB-lite"/>
    </source>
</evidence>
<organism evidence="3 4">
    <name type="scientific">Polytolypa hystricis (strain UAMH7299)</name>
    <dbReference type="NCBI Taxonomy" id="1447883"/>
    <lineage>
        <taxon>Eukaryota</taxon>
        <taxon>Fungi</taxon>
        <taxon>Dikarya</taxon>
        <taxon>Ascomycota</taxon>
        <taxon>Pezizomycotina</taxon>
        <taxon>Eurotiomycetes</taxon>
        <taxon>Eurotiomycetidae</taxon>
        <taxon>Onygenales</taxon>
        <taxon>Onygenales incertae sedis</taxon>
        <taxon>Polytolypa</taxon>
    </lineage>
</organism>
<accession>A0A2B7XWD5</accession>
<protein>
    <recommendedName>
        <fullName evidence="2">DUF7582 domain-containing protein</fullName>
    </recommendedName>
</protein>
<feature type="compositionally biased region" description="Basic and acidic residues" evidence="1">
    <location>
        <begin position="243"/>
        <end position="255"/>
    </location>
</feature>
<dbReference type="Pfam" id="PF24483">
    <property type="entry name" value="DUF7582"/>
    <property type="match status" value="1"/>
</dbReference>
<dbReference type="InterPro" id="IPR056004">
    <property type="entry name" value="DUF7582"/>
</dbReference>
<sequence length="322" mass="36984">MVVLRLPRSVSILKSHGHYASITPSMISSPLECNHLSDFDILPALVLPAIEYISNKLQSKSIHVTLIVGRGNPLPIDHRSEILIVPTTPLEPLTWRTLLKFVEKATKKFSLSPAWATAFRQSQNTPFHNKFLLRQSILQNEVLFSQEGLTLLNIDRIYTIKHRLHMLSRGGEVIPEQLYIKSCIQLLRKTIRGYDGRPFSMGFFCYVYDHLNFPKDLLVRVAKEYKSTHGEIGIVLLEDLKPKEKPKEKPREKPKEKRRFVAPPPARQLSRRRKRESPRPGPKTPQTASDVTPITRNEWNILRMAEKFDCRGMVTRISIASP</sequence>